<dbReference type="Gene3D" id="1.20.1250.20">
    <property type="entry name" value="MFS general substrate transporter like domains"/>
    <property type="match status" value="2"/>
</dbReference>
<accession>A0ABW6ZQ74</accession>
<dbReference type="CDD" id="cd17477">
    <property type="entry name" value="MFS_YcaD_like"/>
    <property type="match status" value="1"/>
</dbReference>
<dbReference type="Pfam" id="PF07690">
    <property type="entry name" value="MFS_1"/>
    <property type="match status" value="1"/>
</dbReference>
<keyword evidence="1 4" id="KW-0812">Transmembrane</keyword>
<dbReference type="InterPro" id="IPR011701">
    <property type="entry name" value="MFS"/>
</dbReference>
<feature type="transmembrane region" description="Helical" evidence="4">
    <location>
        <begin position="175"/>
        <end position="197"/>
    </location>
</feature>
<feature type="transmembrane region" description="Helical" evidence="4">
    <location>
        <begin position="218"/>
        <end position="242"/>
    </location>
</feature>
<evidence type="ECO:0000313" key="6">
    <source>
        <dbReference type="EMBL" id="MFG1370873.1"/>
    </source>
</evidence>
<keyword evidence="3 4" id="KW-0472">Membrane</keyword>
<feature type="transmembrane region" description="Helical" evidence="4">
    <location>
        <begin position="113"/>
        <end position="137"/>
    </location>
</feature>
<dbReference type="PANTHER" id="PTHR23521:SF3">
    <property type="entry name" value="MFS TRANSPORTER"/>
    <property type="match status" value="1"/>
</dbReference>
<dbReference type="InterPro" id="IPR020846">
    <property type="entry name" value="MFS_dom"/>
</dbReference>
<gene>
    <name evidence="6" type="ORF">V5F32_01725</name>
</gene>
<dbReference type="SUPFAM" id="SSF103473">
    <property type="entry name" value="MFS general substrate transporter"/>
    <property type="match status" value="1"/>
</dbReference>
<feature type="transmembrane region" description="Helical" evidence="4">
    <location>
        <begin position="21"/>
        <end position="46"/>
    </location>
</feature>
<feature type="transmembrane region" description="Helical" evidence="4">
    <location>
        <begin position="149"/>
        <end position="169"/>
    </location>
</feature>
<evidence type="ECO:0000259" key="5">
    <source>
        <dbReference type="PROSITE" id="PS50850"/>
    </source>
</evidence>
<feature type="transmembrane region" description="Helical" evidence="4">
    <location>
        <begin position="369"/>
        <end position="388"/>
    </location>
</feature>
<keyword evidence="2 4" id="KW-1133">Transmembrane helix</keyword>
<feature type="transmembrane region" description="Helical" evidence="4">
    <location>
        <begin position="89"/>
        <end position="107"/>
    </location>
</feature>
<comment type="caution">
    <text evidence="6">The sequence shown here is derived from an EMBL/GenBank/DDBJ whole genome shotgun (WGS) entry which is preliminary data.</text>
</comment>
<reference evidence="6 7" key="1">
    <citation type="submission" date="2024-02" db="EMBL/GenBank/DDBJ databases">
        <title>Expansion and revision of Xanthobacter and proposal of Roseixanthobacter gen. nov.</title>
        <authorList>
            <person name="Soltysiak M.P.M."/>
            <person name="Jalihal A."/>
            <person name="Ory A."/>
            <person name="Chrisophersen C."/>
            <person name="Lee A.D."/>
            <person name="Boulton J."/>
            <person name="Springer M."/>
        </authorList>
    </citation>
    <scope>NUCLEOTIDE SEQUENCE [LARGE SCALE GENOMIC DNA]</scope>
    <source>
        <strain evidence="6 7">23A</strain>
    </source>
</reference>
<dbReference type="PROSITE" id="PS50850">
    <property type="entry name" value="MFS"/>
    <property type="match status" value="1"/>
</dbReference>
<evidence type="ECO:0000256" key="1">
    <source>
        <dbReference type="ARBA" id="ARBA00022692"/>
    </source>
</evidence>
<evidence type="ECO:0000313" key="7">
    <source>
        <dbReference type="Proteomes" id="UP001604002"/>
    </source>
</evidence>
<proteinExistence type="predicted"/>
<dbReference type="RefSeq" id="WP_393990941.1">
    <property type="nucleotide sequence ID" value="NZ_JBAFVH010000001.1"/>
</dbReference>
<feature type="transmembrane region" description="Helical" evidence="4">
    <location>
        <begin position="58"/>
        <end position="77"/>
    </location>
</feature>
<dbReference type="EMBL" id="JBAFVH010000001">
    <property type="protein sequence ID" value="MFG1370873.1"/>
    <property type="molecule type" value="Genomic_DNA"/>
</dbReference>
<sequence length="392" mass="40145">MSEQAAESAPVEALAGGRASVLARGAVIATAMVFGLTYSLTAPLIAFDLAARGLSEGVIGANAAMHAVGVLITALVLPRLVATLGPRKLIFLSIAISAVALLAFPLLPMLAAWFVLRLFLGMAAEALFVTSETWINALSTESTRARSMAAYTAALSVGLALGPIILSLVGTAGALPYVTGAGIALLAALFVASPRVVAPHFDEPTVGNPVRFVRLAPLALSATLLNAAIETAGLSFLALYAVSLGWGEEHATRLMSVMMIGAIVLQLPIGWLGDKMDRRHLVIALATLSAAGAAVWPLALGSTVATYALLFVWGGAFVGIYTIMITLVGSRFKGGDLVGIYAVSGLFWGLGALVGPLGAGFAMQAHPHGLAVFATLACAGFALAAWRLKGTT</sequence>
<name>A0ABW6ZQ74_9HYPH</name>
<dbReference type="Proteomes" id="UP001604002">
    <property type="component" value="Unassembled WGS sequence"/>
</dbReference>
<organism evidence="6 7">
    <name type="scientific">Xanthobacter oligotrophicus</name>
    <dbReference type="NCBI Taxonomy" id="2607286"/>
    <lineage>
        <taxon>Bacteria</taxon>
        <taxon>Pseudomonadati</taxon>
        <taxon>Pseudomonadota</taxon>
        <taxon>Alphaproteobacteria</taxon>
        <taxon>Hyphomicrobiales</taxon>
        <taxon>Xanthobacteraceae</taxon>
        <taxon>Xanthobacter</taxon>
    </lineage>
</organism>
<dbReference type="PANTHER" id="PTHR23521">
    <property type="entry name" value="TRANSPORTER MFS SUPERFAMILY"/>
    <property type="match status" value="1"/>
</dbReference>
<feature type="transmembrane region" description="Helical" evidence="4">
    <location>
        <begin position="254"/>
        <end position="273"/>
    </location>
</feature>
<evidence type="ECO:0000256" key="4">
    <source>
        <dbReference type="SAM" id="Phobius"/>
    </source>
</evidence>
<evidence type="ECO:0000256" key="2">
    <source>
        <dbReference type="ARBA" id="ARBA00022989"/>
    </source>
</evidence>
<feature type="transmembrane region" description="Helical" evidence="4">
    <location>
        <begin position="280"/>
        <end position="299"/>
    </location>
</feature>
<evidence type="ECO:0000256" key="3">
    <source>
        <dbReference type="ARBA" id="ARBA00023136"/>
    </source>
</evidence>
<dbReference type="InterPro" id="IPR036259">
    <property type="entry name" value="MFS_trans_sf"/>
</dbReference>
<protein>
    <submittedName>
        <fullName evidence="6">MFS transporter</fullName>
    </submittedName>
</protein>
<feature type="transmembrane region" description="Helical" evidence="4">
    <location>
        <begin position="340"/>
        <end position="363"/>
    </location>
</feature>
<feature type="transmembrane region" description="Helical" evidence="4">
    <location>
        <begin position="305"/>
        <end position="328"/>
    </location>
</feature>
<keyword evidence="7" id="KW-1185">Reference proteome</keyword>
<feature type="domain" description="Major facilitator superfamily (MFS) profile" evidence="5">
    <location>
        <begin position="19"/>
        <end position="392"/>
    </location>
</feature>
<dbReference type="InterPro" id="IPR047200">
    <property type="entry name" value="MFS_YcaD-like"/>
</dbReference>